<organism evidence="3 4">
    <name type="scientific">Nocardia aurea</name>
    <dbReference type="NCBI Taxonomy" id="2144174"/>
    <lineage>
        <taxon>Bacteria</taxon>
        <taxon>Bacillati</taxon>
        <taxon>Actinomycetota</taxon>
        <taxon>Actinomycetes</taxon>
        <taxon>Mycobacteriales</taxon>
        <taxon>Nocardiaceae</taxon>
        <taxon>Nocardia</taxon>
    </lineage>
</organism>
<dbReference type="InterPro" id="IPR042099">
    <property type="entry name" value="ANL_N_sf"/>
</dbReference>
<dbReference type="Proteomes" id="UP001551695">
    <property type="component" value="Unassembled WGS sequence"/>
</dbReference>
<dbReference type="SUPFAM" id="SSF56801">
    <property type="entry name" value="Acetyl-CoA synthetase-like"/>
    <property type="match status" value="1"/>
</dbReference>
<keyword evidence="3" id="KW-0436">Ligase</keyword>
<evidence type="ECO:0000313" key="3">
    <source>
        <dbReference type="EMBL" id="MEV0712145.1"/>
    </source>
</evidence>
<feature type="domain" description="AMP-binding enzyme C-terminal" evidence="2">
    <location>
        <begin position="413"/>
        <end position="484"/>
    </location>
</feature>
<accession>A0ABV3G3X6</accession>
<protein>
    <submittedName>
        <fullName evidence="3">Fatty acid--CoA ligase family protein</fullName>
    </submittedName>
</protein>
<feature type="domain" description="AMP-dependent synthetase/ligase" evidence="1">
    <location>
        <begin position="22"/>
        <end position="362"/>
    </location>
</feature>
<dbReference type="CDD" id="cd04433">
    <property type="entry name" value="AFD_class_I"/>
    <property type="match status" value="1"/>
</dbReference>
<dbReference type="RefSeq" id="WP_357788983.1">
    <property type="nucleotide sequence ID" value="NZ_JBFAKC010000019.1"/>
</dbReference>
<dbReference type="InterPro" id="IPR000873">
    <property type="entry name" value="AMP-dep_synth/lig_dom"/>
</dbReference>
<proteinExistence type="predicted"/>
<dbReference type="Pfam" id="PF13193">
    <property type="entry name" value="AMP-binding_C"/>
    <property type="match status" value="1"/>
</dbReference>
<dbReference type="PANTHER" id="PTHR43201">
    <property type="entry name" value="ACYL-COA SYNTHETASE"/>
    <property type="match status" value="1"/>
</dbReference>
<evidence type="ECO:0000259" key="2">
    <source>
        <dbReference type="Pfam" id="PF13193"/>
    </source>
</evidence>
<name>A0ABV3G3X6_9NOCA</name>
<evidence type="ECO:0000259" key="1">
    <source>
        <dbReference type="Pfam" id="PF00501"/>
    </source>
</evidence>
<dbReference type="InterPro" id="IPR045851">
    <property type="entry name" value="AMP-bd_C_sf"/>
</dbReference>
<keyword evidence="4" id="KW-1185">Reference proteome</keyword>
<comment type="caution">
    <text evidence="3">The sequence shown here is derived from an EMBL/GenBank/DDBJ whole genome shotgun (WGS) entry which is preliminary data.</text>
</comment>
<evidence type="ECO:0000313" key="4">
    <source>
        <dbReference type="Proteomes" id="UP001551695"/>
    </source>
</evidence>
<dbReference type="Pfam" id="PF00501">
    <property type="entry name" value="AMP-binding"/>
    <property type="match status" value="1"/>
</dbReference>
<dbReference type="InterPro" id="IPR025110">
    <property type="entry name" value="AMP-bd_C"/>
</dbReference>
<dbReference type="EMBL" id="JBFAKC010000019">
    <property type="protein sequence ID" value="MEV0712145.1"/>
    <property type="molecule type" value="Genomic_DNA"/>
</dbReference>
<sequence length="499" mass="53671">MDDPTTQNSDAATGFADRLAARLHAYGDRPCIEFERRWYSGDDITAYIRDTARALDLAGVSTTERVGVVVRNRLPHAAAVLGFITESRPVAMINSYQSDRAIARDVEQLRLSAVIADRRDWTPAVVAACERAGSVGVALSLDPPRVETVVAGDSARAPYPAVPGLHILTSGTTGPPKRLPIPLPALAHTVRSMTGGATEAPPDDPPELVFWPFGSIGICQLLAAPFLGKRMVLLEKFSVEEWVRAVKTYRIARTGVQPTIVRMLLEADVPREDLASLTSLPGGSGPLEPELREEFERRYGIPLLWAYGATEFAGSVCAWTPDLHERFGATKPGSVGMPLPGVEVRIIDPETGSEVDTGARGLLEGRVAVLGPDWIRTTDLASVDADGFVSIHGRADGAINRGGFKILPETVRAVLLTHPAVRDACVVGVPDRRLGQVPFAAIEPRRGEPIPSETELRALVRDSLPSHHVPVAVVIVDRLPRNAALKAKVDEVAALYVGE</sequence>
<dbReference type="Gene3D" id="3.30.300.30">
    <property type="match status" value="1"/>
</dbReference>
<dbReference type="GO" id="GO:0016874">
    <property type="term" value="F:ligase activity"/>
    <property type="evidence" value="ECO:0007669"/>
    <property type="project" value="UniProtKB-KW"/>
</dbReference>
<gene>
    <name evidence="3" type="ORF">AB0I48_31755</name>
</gene>
<dbReference type="PANTHER" id="PTHR43201:SF32">
    <property type="entry name" value="2-SUCCINYLBENZOATE--COA LIGASE, CHLOROPLASTIC_PEROXISOMAL"/>
    <property type="match status" value="1"/>
</dbReference>
<dbReference type="Gene3D" id="3.40.50.12780">
    <property type="entry name" value="N-terminal domain of ligase-like"/>
    <property type="match status" value="1"/>
</dbReference>
<reference evidence="3 4" key="1">
    <citation type="submission" date="2024-06" db="EMBL/GenBank/DDBJ databases">
        <title>The Natural Products Discovery Center: Release of the First 8490 Sequenced Strains for Exploring Actinobacteria Biosynthetic Diversity.</title>
        <authorList>
            <person name="Kalkreuter E."/>
            <person name="Kautsar S.A."/>
            <person name="Yang D."/>
            <person name="Bader C.D."/>
            <person name="Teijaro C.N."/>
            <person name="Fluegel L."/>
            <person name="Davis C.M."/>
            <person name="Simpson J.R."/>
            <person name="Lauterbach L."/>
            <person name="Steele A.D."/>
            <person name="Gui C."/>
            <person name="Meng S."/>
            <person name="Li G."/>
            <person name="Viehrig K."/>
            <person name="Ye F."/>
            <person name="Su P."/>
            <person name="Kiefer A.F."/>
            <person name="Nichols A."/>
            <person name="Cepeda A.J."/>
            <person name="Yan W."/>
            <person name="Fan B."/>
            <person name="Jiang Y."/>
            <person name="Adhikari A."/>
            <person name="Zheng C.-J."/>
            <person name="Schuster L."/>
            <person name="Cowan T.M."/>
            <person name="Smanski M.J."/>
            <person name="Chevrette M.G."/>
            <person name="De Carvalho L.P.S."/>
            <person name="Shen B."/>
        </authorList>
    </citation>
    <scope>NUCLEOTIDE SEQUENCE [LARGE SCALE GENOMIC DNA]</scope>
    <source>
        <strain evidence="3 4">NPDC050403</strain>
    </source>
</reference>